<dbReference type="AlphaFoldDB" id="A0A1P9WZU2"/>
<feature type="signal peptide" evidence="2">
    <location>
        <begin position="1"/>
        <end position="19"/>
    </location>
</feature>
<feature type="compositionally biased region" description="Polar residues" evidence="1">
    <location>
        <begin position="224"/>
        <end position="252"/>
    </location>
</feature>
<evidence type="ECO:0000256" key="1">
    <source>
        <dbReference type="SAM" id="MobiDB-lite"/>
    </source>
</evidence>
<dbReference type="KEGG" id="smon:AWR27_16935"/>
<gene>
    <name evidence="3" type="ORF">AWR27_16935</name>
</gene>
<dbReference type="RefSeq" id="WP_077132291.1">
    <property type="nucleotide sequence ID" value="NZ_CP014263.1"/>
</dbReference>
<feature type="chain" id="PRO_5012546520" description="Curlin associated repeat-containing protein" evidence="2">
    <location>
        <begin position="20"/>
        <end position="444"/>
    </location>
</feature>
<evidence type="ECO:0000313" key="3">
    <source>
        <dbReference type="EMBL" id="AQG80855.1"/>
    </source>
</evidence>
<accession>A0A1P9WZU2</accession>
<evidence type="ECO:0000313" key="4">
    <source>
        <dbReference type="Proteomes" id="UP000187941"/>
    </source>
</evidence>
<keyword evidence="4" id="KW-1185">Reference proteome</keyword>
<dbReference type="Proteomes" id="UP000187941">
    <property type="component" value="Chromosome"/>
</dbReference>
<keyword evidence="2" id="KW-0732">Signal</keyword>
<sequence>MKHVFLVGLCVLSISAAVAQTNVGTVTQVGNSLTGNIGQTGTGLTGVVSQTASNPITSANNSGIISQTGTNHNALIEQNNGSTYNKALITQSGSSSGNVGYITQSNGSGGSSASLGNTAAIDQDGAANRAGIFQDGTNTTTNAAEIWQAGDNNGRPTAGARGDVYIDQSGSTSNRAEVYQGDDTRNGTVIGIAGTASSNGAQIDQQGGSQSNTAVVRQFSDNNNARVRQDGPNSQSNVTTITQDGNGNNTAYVDQGGSEGYDSRNNQATIVQAGQSSTATVQQFYYAQNGIVTITQGADGSGNSALAVQFNTSAESNTISIGQNETSMGMGNVAIVLQGTTSPFSPTSGGNRATISQEDSFNYTGLFQTGQTNTAIISQAGNGNAVTSLTRDNPLDSNLPNVAVQDGTGNRMDVGQQANAGIANTANIIQTGVNQTTFIRQTGN</sequence>
<name>A0A1P9WZU2_9BACT</name>
<dbReference type="EMBL" id="CP014263">
    <property type="protein sequence ID" value="AQG80855.1"/>
    <property type="molecule type" value="Genomic_DNA"/>
</dbReference>
<feature type="region of interest" description="Disordered" evidence="1">
    <location>
        <begin position="224"/>
        <end position="257"/>
    </location>
</feature>
<proteinExistence type="predicted"/>
<evidence type="ECO:0008006" key="5">
    <source>
        <dbReference type="Google" id="ProtNLM"/>
    </source>
</evidence>
<reference evidence="3 4" key="1">
    <citation type="submission" date="2016-01" db="EMBL/GenBank/DDBJ databases">
        <authorList>
            <person name="Oliw E.H."/>
        </authorList>
    </citation>
    <scope>NUCLEOTIDE SEQUENCE [LARGE SCALE GENOMIC DNA]</scope>
    <source>
        <strain evidence="3 4">DY10</strain>
    </source>
</reference>
<dbReference type="OrthoDB" id="961801at2"/>
<evidence type="ECO:0000256" key="2">
    <source>
        <dbReference type="SAM" id="SignalP"/>
    </source>
</evidence>
<dbReference type="STRING" id="1178516.AWR27_16935"/>
<feature type="region of interest" description="Disordered" evidence="1">
    <location>
        <begin position="151"/>
        <end position="179"/>
    </location>
</feature>
<organism evidence="3 4">
    <name type="scientific">Spirosoma montaniterrae</name>
    <dbReference type="NCBI Taxonomy" id="1178516"/>
    <lineage>
        <taxon>Bacteria</taxon>
        <taxon>Pseudomonadati</taxon>
        <taxon>Bacteroidota</taxon>
        <taxon>Cytophagia</taxon>
        <taxon>Cytophagales</taxon>
        <taxon>Cytophagaceae</taxon>
        <taxon>Spirosoma</taxon>
    </lineage>
</organism>
<protein>
    <recommendedName>
        <fullName evidence="5">Curlin associated repeat-containing protein</fullName>
    </recommendedName>
</protein>